<name>A0ABX0JFY6_9BACL</name>
<protein>
    <submittedName>
        <fullName evidence="1">Uncharacterized protein</fullName>
    </submittedName>
</protein>
<organism evidence="1 2">
    <name type="scientific">Paenibacillus agricola</name>
    <dbReference type="NCBI Taxonomy" id="2716264"/>
    <lineage>
        <taxon>Bacteria</taxon>
        <taxon>Bacillati</taxon>
        <taxon>Bacillota</taxon>
        <taxon>Bacilli</taxon>
        <taxon>Bacillales</taxon>
        <taxon>Paenibacillaceae</taxon>
        <taxon>Paenibacillus</taxon>
    </lineage>
</organism>
<dbReference type="Gene3D" id="3.90.79.10">
    <property type="entry name" value="Nucleoside Triphosphate Pyrophosphohydrolase"/>
    <property type="match status" value="1"/>
</dbReference>
<sequence length="59" mass="7126">MEYEVTYFEVEIINGQPTIHDPDELIHEIAWKTVEQVKELQLSFPEDKEFLLNYIEQKD</sequence>
<accession>A0ABX0JFY6</accession>
<reference evidence="1" key="1">
    <citation type="submission" date="2020-03" db="EMBL/GenBank/DDBJ databases">
        <title>Draft sequencing of Paenibacilllus sp. S3N08.</title>
        <authorList>
            <person name="Kim D.-U."/>
        </authorList>
    </citation>
    <scope>NUCLEOTIDE SEQUENCE</scope>
    <source>
        <strain evidence="1">S3N08</strain>
    </source>
</reference>
<evidence type="ECO:0000313" key="2">
    <source>
        <dbReference type="Proteomes" id="UP001165962"/>
    </source>
</evidence>
<proteinExistence type="predicted"/>
<comment type="caution">
    <text evidence="1">The sequence shown here is derived from an EMBL/GenBank/DDBJ whole genome shotgun (WGS) entry which is preliminary data.</text>
</comment>
<keyword evidence="2" id="KW-1185">Reference proteome</keyword>
<evidence type="ECO:0000313" key="1">
    <source>
        <dbReference type="EMBL" id="NHN35465.1"/>
    </source>
</evidence>
<gene>
    <name evidence="1" type="ORF">G9U52_37875</name>
</gene>
<dbReference type="Proteomes" id="UP001165962">
    <property type="component" value="Unassembled WGS sequence"/>
</dbReference>
<dbReference type="EMBL" id="JAAOIW010000037">
    <property type="protein sequence ID" value="NHN35465.1"/>
    <property type="molecule type" value="Genomic_DNA"/>
</dbReference>